<dbReference type="InterPro" id="IPR012853">
    <property type="entry name" value="CPT"/>
</dbReference>
<comment type="caution">
    <text evidence="3">The sequence shown here is derived from an EMBL/GenBank/DDBJ whole genome shotgun (WGS) entry which is preliminary data.</text>
</comment>
<proteinExistence type="predicted"/>
<dbReference type="GO" id="GO:0016740">
    <property type="term" value="F:transferase activity"/>
    <property type="evidence" value="ECO:0007669"/>
    <property type="project" value="UniProtKB-KW"/>
</dbReference>
<keyword evidence="3" id="KW-0808">Transferase</keyword>
<sequence length="178" mass="20495">MPGSLILVNGASSAGKTTLCRALRDALPRPFLHFSLDFFMFDANVLPRTPEGRIRDWQQLRPRVFEGFNRCLPALLDAGNNLVVDYIIETPAMWAEFRHFLSGHDVFLVGVHCPIEELERREQARADRRIGDARRDAETVHTFTPYDLELDCTEPLAENVQKVIQTWETRIMHPFDMT</sequence>
<dbReference type="Proteomes" id="UP000286287">
    <property type="component" value="Unassembled WGS sequence"/>
</dbReference>
<dbReference type="Pfam" id="PF07931">
    <property type="entry name" value="CPT"/>
    <property type="match status" value="1"/>
</dbReference>
<accession>A0A418VA98</accession>
<evidence type="ECO:0000313" key="4">
    <source>
        <dbReference type="Proteomes" id="UP000286287"/>
    </source>
</evidence>
<reference evidence="3 4" key="1">
    <citation type="submission" date="2018-09" db="EMBL/GenBank/DDBJ databases">
        <authorList>
            <person name="Zhu H."/>
        </authorList>
    </citation>
    <scope>NUCLEOTIDE SEQUENCE [LARGE SCALE GENOMIC DNA]</scope>
    <source>
        <strain evidence="3 4">K2S05-167</strain>
    </source>
</reference>
<dbReference type="SUPFAM" id="SSF52540">
    <property type="entry name" value="P-loop containing nucleoside triphosphate hydrolases"/>
    <property type="match status" value="1"/>
</dbReference>
<feature type="active site" evidence="1">
    <location>
        <position position="37"/>
    </location>
</feature>
<dbReference type="GO" id="GO:0005524">
    <property type="term" value="F:ATP binding"/>
    <property type="evidence" value="ECO:0007669"/>
    <property type="project" value="InterPro"/>
</dbReference>
<gene>
    <name evidence="3" type="ORF">D3875_16945</name>
</gene>
<dbReference type="RefSeq" id="WP_119765624.1">
    <property type="nucleotide sequence ID" value="NZ_QYUJ01000014.1"/>
</dbReference>
<dbReference type="EMBL" id="QYUJ01000014">
    <property type="protein sequence ID" value="RJF72976.1"/>
    <property type="molecule type" value="Genomic_DNA"/>
</dbReference>
<name>A0A418VA98_9DEIO</name>
<dbReference type="InterPro" id="IPR027417">
    <property type="entry name" value="P-loop_NTPase"/>
</dbReference>
<keyword evidence="4" id="KW-1185">Reference proteome</keyword>
<protein>
    <submittedName>
        <fullName evidence="3">Chloramphenicol phosphotransferase</fullName>
    </submittedName>
</protein>
<evidence type="ECO:0000256" key="1">
    <source>
        <dbReference type="PIRSR" id="PIRSR007531-1"/>
    </source>
</evidence>
<organism evidence="3 4">
    <name type="scientific">Deinococcus cavernae</name>
    <dbReference type="NCBI Taxonomy" id="2320857"/>
    <lineage>
        <taxon>Bacteria</taxon>
        <taxon>Thermotogati</taxon>
        <taxon>Deinococcota</taxon>
        <taxon>Deinococci</taxon>
        <taxon>Deinococcales</taxon>
        <taxon>Deinococcaceae</taxon>
        <taxon>Deinococcus</taxon>
    </lineage>
</organism>
<evidence type="ECO:0000313" key="3">
    <source>
        <dbReference type="EMBL" id="RJF72976.1"/>
    </source>
</evidence>
<dbReference type="PIRSF" id="PIRSF007531">
    <property type="entry name" value="CPT"/>
    <property type="match status" value="1"/>
</dbReference>
<dbReference type="Gene3D" id="3.40.50.300">
    <property type="entry name" value="P-loop containing nucleotide triphosphate hydrolases"/>
    <property type="match status" value="1"/>
</dbReference>
<dbReference type="OrthoDB" id="9811101at2"/>
<dbReference type="AlphaFoldDB" id="A0A418VA98"/>
<feature type="binding site" evidence="2">
    <location>
        <begin position="10"/>
        <end position="17"/>
    </location>
    <ligand>
        <name>ATP</name>
        <dbReference type="ChEBI" id="CHEBI:30616"/>
    </ligand>
</feature>
<evidence type="ECO:0000256" key="2">
    <source>
        <dbReference type="PIRSR" id="PIRSR007531-2"/>
    </source>
</evidence>